<evidence type="ECO:0000313" key="3">
    <source>
        <dbReference type="Proteomes" id="UP000315082"/>
    </source>
</evidence>
<proteinExistence type="predicted"/>
<dbReference type="RefSeq" id="WP_145099886.1">
    <property type="nucleotide sequence ID" value="NZ_CP036348.1"/>
</dbReference>
<accession>A0A518JYA3</accession>
<name>A0A518JYA3_9BACT</name>
<feature type="signal peptide" evidence="1">
    <location>
        <begin position="1"/>
        <end position="25"/>
    </location>
</feature>
<reference evidence="2 3" key="1">
    <citation type="submission" date="2019-02" db="EMBL/GenBank/DDBJ databases">
        <title>Deep-cultivation of Planctomycetes and their phenomic and genomic characterization uncovers novel biology.</title>
        <authorList>
            <person name="Wiegand S."/>
            <person name="Jogler M."/>
            <person name="Boedeker C."/>
            <person name="Pinto D."/>
            <person name="Vollmers J."/>
            <person name="Rivas-Marin E."/>
            <person name="Kohn T."/>
            <person name="Peeters S.H."/>
            <person name="Heuer A."/>
            <person name="Rast P."/>
            <person name="Oberbeckmann S."/>
            <person name="Bunk B."/>
            <person name="Jeske O."/>
            <person name="Meyerdierks A."/>
            <person name="Storesund J.E."/>
            <person name="Kallscheuer N."/>
            <person name="Luecker S."/>
            <person name="Lage O.M."/>
            <person name="Pohl T."/>
            <person name="Merkel B.J."/>
            <person name="Hornburger P."/>
            <person name="Mueller R.-W."/>
            <person name="Bruemmer F."/>
            <person name="Labrenz M."/>
            <person name="Spormann A.M."/>
            <person name="Op den Camp H."/>
            <person name="Overmann J."/>
            <person name="Amann R."/>
            <person name="Jetten M.S.M."/>
            <person name="Mascher T."/>
            <person name="Medema M.H."/>
            <person name="Devos D.P."/>
            <person name="Kaster A.-K."/>
            <person name="Ovreas L."/>
            <person name="Rohde M."/>
            <person name="Galperin M.Y."/>
            <person name="Jogler C."/>
        </authorList>
    </citation>
    <scope>NUCLEOTIDE SEQUENCE [LARGE SCALE GENOMIC DNA]</scope>
    <source>
        <strain evidence="2 3">Poly24</strain>
    </source>
</reference>
<dbReference type="EMBL" id="CP036348">
    <property type="protein sequence ID" value="QDV70520.1"/>
    <property type="molecule type" value="Genomic_DNA"/>
</dbReference>
<dbReference type="AlphaFoldDB" id="A0A518JYA3"/>
<dbReference type="KEGG" id="rcf:Poly24_42440"/>
<dbReference type="Proteomes" id="UP000315082">
    <property type="component" value="Chromosome"/>
</dbReference>
<keyword evidence="1" id="KW-0732">Signal</keyword>
<protein>
    <submittedName>
        <fullName evidence="2">Uncharacterized protein</fullName>
    </submittedName>
</protein>
<feature type="chain" id="PRO_5022017466" evidence="1">
    <location>
        <begin position="26"/>
        <end position="123"/>
    </location>
</feature>
<organism evidence="2 3">
    <name type="scientific">Rosistilla carotiformis</name>
    <dbReference type="NCBI Taxonomy" id="2528017"/>
    <lineage>
        <taxon>Bacteria</taxon>
        <taxon>Pseudomonadati</taxon>
        <taxon>Planctomycetota</taxon>
        <taxon>Planctomycetia</taxon>
        <taxon>Pirellulales</taxon>
        <taxon>Pirellulaceae</taxon>
        <taxon>Rosistilla</taxon>
    </lineage>
</organism>
<dbReference type="OrthoDB" id="9841032at2"/>
<gene>
    <name evidence="2" type="ORF">Poly24_42440</name>
</gene>
<evidence type="ECO:0000313" key="2">
    <source>
        <dbReference type="EMBL" id="QDV70520.1"/>
    </source>
</evidence>
<keyword evidence="3" id="KW-1185">Reference proteome</keyword>
<dbReference type="PROSITE" id="PS51257">
    <property type="entry name" value="PROKAR_LIPOPROTEIN"/>
    <property type="match status" value="1"/>
</dbReference>
<evidence type="ECO:0000256" key="1">
    <source>
        <dbReference type="SAM" id="SignalP"/>
    </source>
</evidence>
<sequence precursor="true">MLSRSSSVMASLFLVSALLTGCTGGAPVPAEGQVLQDSAHFVWGFIDEAKKARKADVIEEKLSILMESLDAQADAFGGKLIVLRDAGKTLQASLQAGAPPAESVQKFADAVSAVIPEPQNLGE</sequence>